<feature type="domain" description="ImpA N-terminal" evidence="2">
    <location>
        <begin position="9"/>
        <end position="130"/>
    </location>
</feature>
<dbReference type="Pfam" id="PF06812">
    <property type="entry name" value="ImpA_N"/>
    <property type="match status" value="1"/>
</dbReference>
<dbReference type="NCBIfam" id="TIGR03363">
    <property type="entry name" value="VI_chp_8"/>
    <property type="match status" value="1"/>
</dbReference>
<dbReference type="Proteomes" id="UP000291334">
    <property type="component" value="Unassembled WGS sequence"/>
</dbReference>
<protein>
    <submittedName>
        <fullName evidence="3">Type VI secretion system protein TssA</fullName>
    </submittedName>
</protein>
<gene>
    <name evidence="3" type="primary">tssA</name>
    <name evidence="4" type="ORF">DNK34_21835</name>
    <name evidence="3" type="ORF">DNK44_04885</name>
</gene>
<dbReference type="PANTHER" id="PTHR37951">
    <property type="entry name" value="CYTOPLASMIC PROTEIN-RELATED"/>
    <property type="match status" value="1"/>
</dbReference>
<dbReference type="AlphaFoldDB" id="A0A4V2KCS8"/>
<dbReference type="Proteomes" id="UP000293172">
    <property type="component" value="Unassembled WGS sequence"/>
</dbReference>
<evidence type="ECO:0000259" key="2">
    <source>
        <dbReference type="Pfam" id="PF06812"/>
    </source>
</evidence>
<dbReference type="EMBL" id="QJUL01000005">
    <property type="protein sequence ID" value="TBU96095.1"/>
    <property type="molecule type" value="Genomic_DNA"/>
</dbReference>
<evidence type="ECO:0000313" key="6">
    <source>
        <dbReference type="Proteomes" id="UP000293172"/>
    </source>
</evidence>
<feature type="region of interest" description="Disordered" evidence="1">
    <location>
        <begin position="253"/>
        <end position="275"/>
    </location>
</feature>
<proteinExistence type="predicted"/>
<sequence>MVDVSHLLSAVSEDLPCGEDLEYDADYLELERLAQGQPERQMGQSVLAAEPPDWRQVRELSSSLFARSKDLRLANLYLQSAVALDGLPGLAQGLTLVRDLLTQYWEGLYPQLDADDDNDPTIRINALNGLSAEPVIALLRETSITRSRAFGPVSVRAALNASDLQRFASESLSADQLRGAFLDTDAELLASTRDALDGASAALADIENILALQVGSAQSANLEALKQFLRHARQIFNEQAPESAAEPLYAAEAERGSADADDAAEAPLRQASVNPNRIASRDDVLRSLDRLLDYYAQHEPSSPVPVLLTRAKTLVTADFAEIVRNLIPDGMSQFENLRGPEYD</sequence>
<dbReference type="InterPro" id="IPR010657">
    <property type="entry name" value="ImpA_N"/>
</dbReference>
<dbReference type="OrthoDB" id="9771118at2"/>
<evidence type="ECO:0000313" key="4">
    <source>
        <dbReference type="EMBL" id="TBV01100.1"/>
    </source>
</evidence>
<dbReference type="RefSeq" id="WP_131177324.1">
    <property type="nucleotide sequence ID" value="NZ_QJUL01000005.1"/>
</dbReference>
<dbReference type="PANTHER" id="PTHR37951:SF1">
    <property type="entry name" value="TYPE VI SECRETION SYSTEM COMPONENT TSSA1"/>
    <property type="match status" value="1"/>
</dbReference>
<comment type="caution">
    <text evidence="3">The sequence shown here is derived from an EMBL/GenBank/DDBJ whole genome shotgun (WGS) entry which is preliminary data.</text>
</comment>
<dbReference type="EMBL" id="QJUM01000033">
    <property type="protein sequence ID" value="TBV01100.1"/>
    <property type="molecule type" value="Genomic_DNA"/>
</dbReference>
<dbReference type="InterPro" id="IPR017740">
    <property type="entry name" value="TssA-like"/>
</dbReference>
<reference evidence="5 6" key="1">
    <citation type="submission" date="2018-06" db="EMBL/GenBank/DDBJ databases">
        <title>Three novel Pseudomonas species isolated from symptomatic oak.</title>
        <authorList>
            <person name="Bueno-Gonzalez V."/>
            <person name="Brady C."/>
        </authorList>
    </citation>
    <scope>NUCLEOTIDE SEQUENCE [LARGE SCALE GENOMIC DNA]</scope>
    <source>
        <strain evidence="4 5">P26B</strain>
        <strain evidence="3 6">P6B</strain>
    </source>
</reference>
<evidence type="ECO:0000313" key="5">
    <source>
        <dbReference type="Proteomes" id="UP000291334"/>
    </source>
</evidence>
<keyword evidence="5" id="KW-1185">Reference proteome</keyword>
<evidence type="ECO:0000256" key="1">
    <source>
        <dbReference type="SAM" id="MobiDB-lite"/>
    </source>
</evidence>
<evidence type="ECO:0000313" key="3">
    <source>
        <dbReference type="EMBL" id="TBU96095.1"/>
    </source>
</evidence>
<organism evidence="3 6">
    <name type="scientific">Phytopseudomonas dryadis</name>
    <dbReference type="NCBI Taxonomy" id="2487520"/>
    <lineage>
        <taxon>Bacteria</taxon>
        <taxon>Pseudomonadati</taxon>
        <taxon>Pseudomonadota</taxon>
        <taxon>Gammaproteobacteria</taxon>
        <taxon>Pseudomonadales</taxon>
        <taxon>Pseudomonadaceae</taxon>
        <taxon>Phytopseudomonas</taxon>
    </lineage>
</organism>
<accession>A0A4V2KCS8</accession>
<name>A0A4V2KCS8_9GAMM</name>